<dbReference type="Pfam" id="PF08843">
    <property type="entry name" value="AbiEii"/>
    <property type="match status" value="1"/>
</dbReference>
<dbReference type="PIRSF" id="PIRSF021525">
    <property type="entry name" value="UCP021525"/>
    <property type="match status" value="1"/>
</dbReference>
<sequence>MYITRRDRPLDPVTLAILNALHLIAARHKTSYFIIGATARDILMIHVFGIDQGRATRDVDFAIALKDWRQFDLIKNAFIDSGDFQPVTGTAHRLHYKPGEFGSGYPLDLIPFGAIEQDKNEIAWPPDMSVVMNVAGYAEALASAIQVDVGENLIISVVSIPALAALKLLAWNDRGLLDNKDAQDIFFLLRHYHEAGNDGRLYAEAFSLMEACGYDLALAGAALLGYDTRLILEDATRQALLAVLGDPAKRDRLAIHMDRTMAADAVVPSRFIGQFEYGLDLETL</sequence>
<accession>A0A127QCC1</accession>
<dbReference type="STRING" id="279113.CPter91_5425"/>
<dbReference type="RefSeq" id="WP_061945485.1">
    <property type="nucleotide sequence ID" value="NZ_CP013234.1"/>
</dbReference>
<dbReference type="KEGG" id="cpra:CPter91_5425"/>
<organism evidence="1 2">
    <name type="scientific">Collimonas pratensis</name>
    <dbReference type="NCBI Taxonomy" id="279113"/>
    <lineage>
        <taxon>Bacteria</taxon>
        <taxon>Pseudomonadati</taxon>
        <taxon>Pseudomonadota</taxon>
        <taxon>Betaproteobacteria</taxon>
        <taxon>Burkholderiales</taxon>
        <taxon>Oxalobacteraceae</taxon>
        <taxon>Collimonas</taxon>
    </lineage>
</organism>
<evidence type="ECO:0000313" key="2">
    <source>
        <dbReference type="Proteomes" id="UP000074561"/>
    </source>
</evidence>
<proteinExistence type="predicted"/>
<reference evidence="1 2" key="1">
    <citation type="submission" date="2015-11" db="EMBL/GenBank/DDBJ databases">
        <title>Exploring the genomic traits of fungus-feeding bacterial genus Collimonas.</title>
        <authorList>
            <person name="Song C."/>
            <person name="Schmidt R."/>
            <person name="de Jager V."/>
            <person name="Krzyzanowska D."/>
            <person name="Jongedijk E."/>
            <person name="Cankar K."/>
            <person name="Beekwilder J."/>
            <person name="van Veen A."/>
            <person name="de Boer W."/>
            <person name="van Veen J.A."/>
            <person name="Garbeva P."/>
        </authorList>
    </citation>
    <scope>NUCLEOTIDE SEQUENCE [LARGE SCALE GENOMIC DNA]</scope>
    <source>
        <strain evidence="1 2">Ter91</strain>
    </source>
</reference>
<dbReference type="Proteomes" id="UP000074561">
    <property type="component" value="Chromosome"/>
</dbReference>
<dbReference type="InterPro" id="IPR014513">
    <property type="entry name" value="UCP021525"/>
</dbReference>
<evidence type="ECO:0000313" key="1">
    <source>
        <dbReference type="EMBL" id="AMP07708.1"/>
    </source>
</evidence>
<dbReference type="PATRIC" id="fig|279113.9.peg.5381"/>
<dbReference type="AlphaFoldDB" id="A0A127QCC1"/>
<evidence type="ECO:0008006" key="3">
    <source>
        <dbReference type="Google" id="ProtNLM"/>
    </source>
</evidence>
<dbReference type="InterPro" id="IPR014942">
    <property type="entry name" value="AbiEii"/>
</dbReference>
<protein>
    <recommendedName>
        <fullName evidence="3">Nucleotidyltransferase</fullName>
    </recommendedName>
</protein>
<gene>
    <name evidence="1" type="ORF">CPter91_5425</name>
</gene>
<dbReference type="EMBL" id="CP013234">
    <property type="protein sequence ID" value="AMP07708.1"/>
    <property type="molecule type" value="Genomic_DNA"/>
</dbReference>
<name>A0A127QCC1_9BURK</name>